<evidence type="ECO:0000313" key="1">
    <source>
        <dbReference type="EMBL" id="AFY97085.1"/>
    </source>
</evidence>
<dbReference type="SUPFAM" id="SSF53067">
    <property type="entry name" value="Actin-like ATPase domain"/>
    <property type="match status" value="1"/>
</dbReference>
<accession>K9UQK6</accession>
<gene>
    <name evidence="1" type="ORF">Cha6605_6259</name>
</gene>
<name>K9UQK6_CHAP6</name>
<dbReference type="KEGG" id="cmp:Cha6605_6259"/>
<dbReference type="EMBL" id="CP003601">
    <property type="protein sequence ID" value="AFY97085.1"/>
    <property type="molecule type" value="Genomic_DNA"/>
</dbReference>
<keyword evidence="2" id="KW-1185">Reference proteome</keyword>
<evidence type="ECO:0000313" key="2">
    <source>
        <dbReference type="Proteomes" id="UP000010366"/>
    </source>
</evidence>
<dbReference type="Proteomes" id="UP000010366">
    <property type="component" value="Plasmid pCHA6605.01"/>
</dbReference>
<dbReference type="OrthoDB" id="528098at2"/>
<evidence type="ECO:0008006" key="3">
    <source>
        <dbReference type="Google" id="ProtNLM"/>
    </source>
</evidence>
<keyword evidence="1" id="KW-0614">Plasmid</keyword>
<dbReference type="AlphaFoldDB" id="K9UQK6"/>
<dbReference type="eggNOG" id="ENOG502ZA0S">
    <property type="taxonomic scope" value="Bacteria"/>
</dbReference>
<dbReference type="InterPro" id="IPR043129">
    <property type="entry name" value="ATPase_NBD"/>
</dbReference>
<geneLocation type="plasmid" evidence="1 2">
    <name>pCHA6605.01</name>
</geneLocation>
<dbReference type="RefSeq" id="WP_015328970.1">
    <property type="nucleotide sequence ID" value="NC_020053.1"/>
</dbReference>
<reference evidence="1 2" key="1">
    <citation type="submission" date="2012-05" db="EMBL/GenBank/DDBJ databases">
        <title>Noncontiguous Finished plasmid 1 of genome of Chamaesiphon sp. PCC 6605.</title>
        <authorList>
            <consortium name="US DOE Joint Genome Institute"/>
            <person name="Gugger M."/>
            <person name="Coursin T."/>
            <person name="Rippka R."/>
            <person name="Tandeau De Marsac N."/>
            <person name="Huntemann M."/>
            <person name="Wei C.-L."/>
            <person name="Han J."/>
            <person name="Detter J.C."/>
            <person name="Han C."/>
            <person name="Tapia R."/>
            <person name="Chen A."/>
            <person name="Kyrpides N."/>
            <person name="Mavromatis K."/>
            <person name="Markowitz V."/>
            <person name="Szeto E."/>
            <person name="Ivanova N."/>
            <person name="Pagani I."/>
            <person name="Pati A."/>
            <person name="Goodwin L."/>
            <person name="Nordberg H.P."/>
            <person name="Cantor M.N."/>
            <person name="Hua S.X."/>
            <person name="Woyke T."/>
            <person name="Kerfeld C.A."/>
        </authorList>
    </citation>
    <scope>NUCLEOTIDE SEQUENCE [LARGE SCALE GENOMIC DNA]</scope>
    <source>
        <strain evidence="2">ATCC 27169 / PCC 6605</strain>
        <plasmid evidence="2">Plasmid pCHA6605.01</plasmid>
    </source>
</reference>
<proteinExistence type="predicted"/>
<dbReference type="CDD" id="cd10227">
    <property type="entry name" value="ASKHA_NBD_ParM-like"/>
    <property type="match status" value="1"/>
</dbReference>
<dbReference type="HOGENOM" id="CLU_043016_1_0_3"/>
<protein>
    <recommendedName>
        <fullName evidence="3">Actin-like protein N-terminal domain-containing protein</fullName>
    </recommendedName>
</protein>
<organism evidence="1 2">
    <name type="scientific">Chamaesiphon minutus (strain ATCC 27169 / PCC 6605)</name>
    <dbReference type="NCBI Taxonomy" id="1173020"/>
    <lineage>
        <taxon>Bacteria</taxon>
        <taxon>Bacillati</taxon>
        <taxon>Cyanobacteriota</taxon>
        <taxon>Cyanophyceae</taxon>
        <taxon>Gomontiellales</taxon>
        <taxon>Chamaesiphonaceae</taxon>
        <taxon>Chamaesiphon</taxon>
    </lineage>
</organism>
<sequence>MAKRKRLSAAIDLGSSLIKIVGVCDGAMSAVVMSPELIAVNRGSLDNGANYSLGTGAATATVDYCFVGVNDNYYAVGDLAQRFGALQRFKPLKTESAAYKILAVVAILAQRFGLGHSFDLSIGCLLPPGELMDRALLKQQLMEFLPDFEAPQGKMNVNLVESCFHPEGAGILELYRDRHPTSLRSSVGMLMAGHRNLTCYATKNGVITHFASCDLGFSNWVKEVVKRTAGYKLETLTRAMANYWFAQDATALKPILRRQEERTAAQELAHLIEVLESTNETYCNMVFDWLNEHLPTGIEEMMISGGTADVLKEELVSYFDEKLPPRPELHGKAAIYYSNTGFNLPELDVPPECQSRMADVYCLWQYLMSKPQPKLTKSRTKTTVEAK</sequence>